<dbReference type="OrthoDB" id="202158at2759"/>
<name>A0A154P4Y3_DUFNO</name>
<evidence type="ECO:0000256" key="13">
    <source>
        <dbReference type="ARBA" id="ARBA00023136"/>
    </source>
</evidence>
<dbReference type="Gene3D" id="2.10.50.30">
    <property type="entry name" value="GPCR, family 3, nine cysteines domain"/>
    <property type="match status" value="1"/>
</dbReference>
<dbReference type="SUPFAM" id="SSF47005">
    <property type="entry name" value="Peripheral subunit-binding domain of 2-oxo acid dehydrogenase complex"/>
    <property type="match status" value="1"/>
</dbReference>
<keyword evidence="6" id="KW-0808">Transferase</keyword>
<dbReference type="CDD" id="cd15934">
    <property type="entry name" value="7tmC_mGluRs_group2_3"/>
    <property type="match status" value="1"/>
</dbReference>
<comment type="similarity">
    <text evidence="3">Belongs to the G-protein coupled receptor 3 family.</text>
</comment>
<feature type="transmembrane region" description="Helical" evidence="22">
    <location>
        <begin position="776"/>
        <end position="803"/>
    </location>
</feature>
<dbReference type="InterPro" id="IPR028082">
    <property type="entry name" value="Peripla_BP_I"/>
</dbReference>
<evidence type="ECO:0000259" key="24">
    <source>
        <dbReference type="PROSITE" id="PS50259"/>
    </source>
</evidence>
<dbReference type="PROSITE" id="PS00189">
    <property type="entry name" value="LIPOYL"/>
    <property type="match status" value="1"/>
</dbReference>
<evidence type="ECO:0000256" key="3">
    <source>
        <dbReference type="ARBA" id="ARBA00007242"/>
    </source>
</evidence>
<feature type="transmembrane region" description="Helical" evidence="22">
    <location>
        <begin position="744"/>
        <end position="764"/>
    </location>
</feature>
<gene>
    <name evidence="26" type="ORF">WN55_08148</name>
</gene>
<evidence type="ECO:0000256" key="2">
    <source>
        <dbReference type="ARBA" id="ARBA00004651"/>
    </source>
</evidence>
<dbReference type="InterPro" id="IPR017979">
    <property type="entry name" value="GPCR_3_CS"/>
</dbReference>
<reference evidence="26 27" key="1">
    <citation type="submission" date="2015-07" db="EMBL/GenBank/DDBJ databases">
        <title>The genome of Dufourea novaeangliae.</title>
        <authorList>
            <person name="Pan H."/>
            <person name="Kapheim K."/>
        </authorList>
    </citation>
    <scope>NUCLEOTIDE SEQUENCE [LARGE SCALE GENOMIC DNA]</scope>
    <source>
        <strain evidence="26">0120121106</strain>
        <tissue evidence="26">Whole body</tissue>
    </source>
</reference>
<evidence type="ECO:0000256" key="4">
    <source>
        <dbReference type="ARBA" id="ARBA00007317"/>
    </source>
</evidence>
<dbReference type="STRING" id="178035.A0A154P4Y3"/>
<feature type="domain" description="G-protein coupled receptors family 3 profile" evidence="24">
    <location>
        <begin position="554"/>
        <end position="818"/>
    </location>
</feature>
<sequence length="1318" mass="144933">MSHPLGRMLVLLVSLHQCSMVSHSKMHSERESVLIPGDIVLGGLFPVHEKGSSSCGPNVYNRGVQRLEAMLFAIDQINGDKGILPGITLGVHILDTCGRDTYALNQSLHFVRASLSNLDVSVLECADRSVPKVKKTVTAGPIFGVIGGSYSSVSLQVANLLRLFHIPQISPASTAKALSDKTRFDYFARTVPPDTFQSIALVDVVKSANWSYVSTVYSEGSYGEYGIEVFTREATERNVCIAAALKVPSAADDRVFDDIIQRLSKKPNARAVVLFTRAEDARGILEAARRSNLSQPFQWLASDGWGRQSKLVEGLEEEAEGAITVELQSENIPGFDDYMASLTPDGNRRNPWFGEYWEEVFGCVLKRSQANLNSTMCSSKLRLTAATGYEQESKVQFVVDAVYAFALALHNLQRDMCAKIDGLCVAWGGGGTKKYSDRITKFPARFCGDDLFFFSFVFVVGKWFNYLDIRTEELVWARGTKDIPISACSLPCEPGMIKKQQGDTCCWVCDQCEEYEYVYDEYTCEDCGPGFWPHVDKRGCYQLPINDIRWDSAFAIAPGVISCLGIAATLAVACLLFHHRDTPLVKASGRELTVILLAGVLVCYLNTFILLATPTTVTCILQRFGVGVSFSAVYGALLTKTNRIARIFDSASRSAVRPKYISPASQVCIAAALIALQIVLTLVWMIIEPPGTRFFYPDRKQVILKCNIQDMSFLFSQLYNALLILISTIYAVKTRKIPENFNESKFIGFTMYTTCIIWLAFVPIYFGTENAHETQITTLCVAISLSASVTLVCLYSPKVYIILFQPDKNIRRKVTMGDKFKKQGSSAGTSSITKYTGCELTSESMPLQSALTAAVQTSVGVTEISLASNTSGKTTNEQVAEDTLYITRISPTSSSDARREPDSLNPRRGVYGCVHWGKPKLFTYRGGLVGFVKPGDRVSQFDNICEVQSDKASVTITSRYDGLIKTLRYKVDDVALIGHPLLDIELEDDNGNGEGERIERETGPEAIGVGNKIGPVEEGAEHTALNGLEKALATPAVRRIAMENNIKLKDVVATGKGGRVLKEDILAYLEKISAGSAGNRVEEKPTAGKLVSIKGYSKHMWKTMTRSLSIPHFVYSDECTVDKLMGYRDEVKDTLKEQGVALSFMPFFIKATSRALEKLPQLNAWLDEENQATRVLDSHNIGVAMDTPDGLVVPNIKNVQNLSILEIAKELNRLQELGKKSSIPLNDLTDATFSLSNIGVIGGTYTKPVILPPQIVIGAFGKAQKLPRFDGKGNIVAANVISISWAADHRVVDGVTMAKYSNLWKYYVENPAFLLIGA</sequence>
<protein>
    <recommendedName>
        <fullName evidence="19">dihydrolipoyllysine-residue (2-methylpropanoyl)transferase</fullName>
        <ecNumber evidence="19">2.3.1.168</ecNumber>
    </recommendedName>
    <alternativeName>
        <fullName evidence="20">Branched-chain alpha-keto acid dehydrogenase complex component E2</fullName>
    </alternativeName>
</protein>
<feature type="chain" id="PRO_5007599277" description="dihydrolipoyllysine-residue (2-methylpropanoyl)transferase" evidence="23">
    <location>
        <begin position="21"/>
        <end position="1318"/>
    </location>
</feature>
<feature type="transmembrane region" description="Helical" evidence="22">
    <location>
        <begin position="620"/>
        <end position="639"/>
    </location>
</feature>
<evidence type="ECO:0000259" key="25">
    <source>
        <dbReference type="PROSITE" id="PS51826"/>
    </source>
</evidence>
<dbReference type="CDD" id="cd06849">
    <property type="entry name" value="lipoyl_domain"/>
    <property type="match status" value="1"/>
</dbReference>
<feature type="domain" description="Peripheral subunit-binding (PSBD)" evidence="25">
    <location>
        <begin position="1032"/>
        <end position="1069"/>
    </location>
</feature>
<dbReference type="EMBL" id="KQ434819">
    <property type="protein sequence ID" value="KZC06913.1"/>
    <property type="molecule type" value="Genomic_DNA"/>
</dbReference>
<comment type="function">
    <text evidence="21">G-protein coupled receptor for glutamate. Ligand binding causes a conformation change that triggers signaling via guanine nucleotide-binding proteins (G proteins) and modulates the activity of down-stream effectors.</text>
</comment>
<accession>A0A154P4Y3</accession>
<comment type="subcellular location">
    <subcellularLocation>
        <location evidence="2">Cell membrane</location>
        <topology evidence="2">Multi-pass membrane protein</topology>
    </subcellularLocation>
</comment>
<dbReference type="PRINTS" id="PR00248">
    <property type="entry name" value="GPCRMGR"/>
</dbReference>
<evidence type="ECO:0000256" key="15">
    <source>
        <dbReference type="ARBA" id="ARBA00023170"/>
    </source>
</evidence>
<evidence type="ECO:0000256" key="18">
    <source>
        <dbReference type="ARBA" id="ARBA00023315"/>
    </source>
</evidence>
<dbReference type="EC" id="2.3.1.168" evidence="19"/>
<keyword evidence="8 23" id="KW-0732">Signal</keyword>
<feature type="transmembrane region" description="Helical" evidence="22">
    <location>
        <begin position="553"/>
        <end position="577"/>
    </location>
</feature>
<dbReference type="Gene3D" id="2.40.50.100">
    <property type="match status" value="1"/>
</dbReference>
<dbReference type="InterPro" id="IPR000089">
    <property type="entry name" value="Biotin_lipoyl"/>
</dbReference>
<keyword evidence="12" id="KW-0297">G-protein coupled receptor</keyword>
<dbReference type="InterPro" id="IPR011500">
    <property type="entry name" value="GPCR_3_9-Cys_dom"/>
</dbReference>
<dbReference type="Pfam" id="PF00364">
    <property type="entry name" value="Biotin_lipoyl"/>
    <property type="match status" value="1"/>
</dbReference>
<keyword evidence="18" id="KW-0012">Acyltransferase</keyword>
<evidence type="ECO:0000256" key="7">
    <source>
        <dbReference type="ARBA" id="ARBA00022692"/>
    </source>
</evidence>
<dbReference type="PROSITE" id="PS51826">
    <property type="entry name" value="PSBD"/>
    <property type="match status" value="1"/>
</dbReference>
<evidence type="ECO:0000256" key="12">
    <source>
        <dbReference type="ARBA" id="ARBA00023040"/>
    </source>
</evidence>
<evidence type="ECO:0000256" key="16">
    <source>
        <dbReference type="ARBA" id="ARBA00023180"/>
    </source>
</evidence>
<evidence type="ECO:0000313" key="27">
    <source>
        <dbReference type="Proteomes" id="UP000076502"/>
    </source>
</evidence>
<dbReference type="PROSITE" id="PS00979">
    <property type="entry name" value="G_PROTEIN_RECEP_F3_1"/>
    <property type="match status" value="1"/>
</dbReference>
<dbReference type="Pfam" id="PF01094">
    <property type="entry name" value="ANF_receptor"/>
    <property type="match status" value="1"/>
</dbReference>
<feature type="signal peptide" evidence="23">
    <location>
        <begin position="1"/>
        <end position="20"/>
    </location>
</feature>
<keyword evidence="17" id="KW-0807">Transducer</keyword>
<dbReference type="SUPFAM" id="SSF53822">
    <property type="entry name" value="Periplasmic binding protein-like I"/>
    <property type="match status" value="1"/>
</dbReference>
<evidence type="ECO:0000256" key="17">
    <source>
        <dbReference type="ARBA" id="ARBA00023224"/>
    </source>
</evidence>
<dbReference type="InterPro" id="IPR004167">
    <property type="entry name" value="PSBD"/>
</dbReference>
<dbReference type="InterPro" id="IPR011053">
    <property type="entry name" value="Single_hybrid_motif"/>
</dbReference>
<keyword evidence="27" id="KW-1185">Reference proteome</keyword>
<evidence type="ECO:0000313" key="26">
    <source>
        <dbReference type="EMBL" id="KZC06913.1"/>
    </source>
</evidence>
<keyword evidence="15 26" id="KW-0675">Receptor</keyword>
<evidence type="ECO:0000256" key="6">
    <source>
        <dbReference type="ARBA" id="ARBA00022679"/>
    </source>
</evidence>
<evidence type="ECO:0000256" key="23">
    <source>
        <dbReference type="SAM" id="SignalP"/>
    </source>
</evidence>
<dbReference type="InterPro" id="IPR050726">
    <property type="entry name" value="mGluR"/>
</dbReference>
<evidence type="ECO:0000256" key="19">
    <source>
        <dbReference type="ARBA" id="ARBA00038880"/>
    </source>
</evidence>
<dbReference type="PROSITE" id="PS50259">
    <property type="entry name" value="G_PROTEIN_RECEP_F3_4"/>
    <property type="match status" value="1"/>
</dbReference>
<proteinExistence type="inferred from homology"/>
<evidence type="ECO:0000256" key="1">
    <source>
        <dbReference type="ARBA" id="ARBA00001938"/>
    </source>
</evidence>
<dbReference type="SUPFAM" id="SSF52777">
    <property type="entry name" value="CoA-dependent acyltransferases"/>
    <property type="match status" value="1"/>
</dbReference>
<evidence type="ECO:0000256" key="5">
    <source>
        <dbReference type="ARBA" id="ARBA00022475"/>
    </source>
</evidence>
<dbReference type="InterPro" id="IPR017978">
    <property type="entry name" value="GPCR_3_C"/>
</dbReference>
<evidence type="ECO:0000256" key="21">
    <source>
        <dbReference type="ARBA" id="ARBA00054813"/>
    </source>
</evidence>
<evidence type="ECO:0000256" key="8">
    <source>
        <dbReference type="ARBA" id="ARBA00022729"/>
    </source>
</evidence>
<dbReference type="SUPFAM" id="SSF51230">
    <property type="entry name" value="Single hybrid motif"/>
    <property type="match status" value="1"/>
</dbReference>
<dbReference type="InterPro" id="IPR000337">
    <property type="entry name" value="GPCR_3"/>
</dbReference>
<dbReference type="Gene3D" id="3.30.559.10">
    <property type="entry name" value="Chloramphenicol acetyltransferase-like domain"/>
    <property type="match status" value="1"/>
</dbReference>
<keyword evidence="9" id="KW-0450">Lipoyl</keyword>
<evidence type="ECO:0000256" key="20">
    <source>
        <dbReference type="ARBA" id="ARBA00042008"/>
    </source>
</evidence>
<comment type="cofactor">
    <cofactor evidence="1">
        <name>(R)-lipoate</name>
        <dbReference type="ChEBI" id="CHEBI:83088"/>
    </cofactor>
</comment>
<dbReference type="Gene3D" id="3.40.50.2300">
    <property type="match status" value="2"/>
</dbReference>
<keyword evidence="11 22" id="KW-1133">Transmembrane helix</keyword>
<dbReference type="Proteomes" id="UP000076502">
    <property type="component" value="Unassembled WGS sequence"/>
</dbReference>
<feature type="transmembrane region" description="Helical" evidence="22">
    <location>
        <begin position="713"/>
        <end position="732"/>
    </location>
</feature>
<feature type="transmembrane region" description="Helical" evidence="22">
    <location>
        <begin position="592"/>
        <end position="614"/>
    </location>
</feature>
<dbReference type="PRINTS" id="PR00593">
    <property type="entry name" value="MTABOTROPICR"/>
</dbReference>
<feature type="transmembrane region" description="Helical" evidence="22">
    <location>
        <begin position="660"/>
        <end position="687"/>
    </location>
</feature>
<dbReference type="InterPro" id="IPR036625">
    <property type="entry name" value="E3-bd_dom_sf"/>
</dbReference>
<dbReference type="Pfam" id="PF00003">
    <property type="entry name" value="7tm_3"/>
    <property type="match status" value="1"/>
</dbReference>
<dbReference type="FunFam" id="4.10.320.10:FF:000002">
    <property type="entry name" value="Dihydrolipoamide acetyltransferase component of pyruvate dehydrogenase complex"/>
    <property type="match status" value="1"/>
</dbReference>
<dbReference type="Gene3D" id="4.10.320.10">
    <property type="entry name" value="E3-binding domain"/>
    <property type="match status" value="1"/>
</dbReference>
<dbReference type="GO" id="GO:0043754">
    <property type="term" value="F:dihydrolipoamide branched chain acyltransferase activity"/>
    <property type="evidence" value="ECO:0007669"/>
    <property type="project" value="UniProtKB-EC"/>
</dbReference>
<dbReference type="PROSITE" id="PS00980">
    <property type="entry name" value="G_PROTEIN_RECEP_F3_2"/>
    <property type="match status" value="1"/>
</dbReference>
<dbReference type="Pfam" id="PF02817">
    <property type="entry name" value="E3_binding"/>
    <property type="match status" value="1"/>
</dbReference>
<dbReference type="PROSITE" id="PS00981">
    <property type="entry name" value="G_PROTEIN_RECEP_F3_3"/>
    <property type="match status" value="1"/>
</dbReference>
<dbReference type="FunFam" id="3.30.559.10:FF:000027">
    <property type="entry name" value="Dihydrolipoamide acetyltransferase component of pyruvate dehydrogenase complex"/>
    <property type="match status" value="1"/>
</dbReference>
<dbReference type="PANTHER" id="PTHR24060">
    <property type="entry name" value="METABOTROPIC GLUTAMATE RECEPTOR"/>
    <property type="match status" value="1"/>
</dbReference>
<dbReference type="InterPro" id="IPR003016">
    <property type="entry name" value="2-oxoA_DH_lipoyl-BS"/>
</dbReference>
<keyword evidence="7 22" id="KW-0812">Transmembrane</keyword>
<dbReference type="FunFam" id="2.10.50.30:FF:000001">
    <property type="entry name" value="metabotropic glutamate receptor 1"/>
    <property type="match status" value="1"/>
</dbReference>
<dbReference type="InterPro" id="IPR001828">
    <property type="entry name" value="ANF_lig-bd_rcpt"/>
</dbReference>
<dbReference type="GO" id="GO:0004930">
    <property type="term" value="F:G protein-coupled receptor activity"/>
    <property type="evidence" value="ECO:0007669"/>
    <property type="project" value="UniProtKB-KW"/>
</dbReference>
<dbReference type="InterPro" id="IPR023213">
    <property type="entry name" value="CAT-like_dom_sf"/>
</dbReference>
<keyword evidence="14" id="KW-1015">Disulfide bond</keyword>
<keyword evidence="5" id="KW-1003">Cell membrane</keyword>
<dbReference type="InterPro" id="IPR001078">
    <property type="entry name" value="2-oxoacid_DH_actylTfrase"/>
</dbReference>
<keyword evidence="13 22" id="KW-0472">Membrane</keyword>
<evidence type="ECO:0000256" key="22">
    <source>
        <dbReference type="SAM" id="Phobius"/>
    </source>
</evidence>
<keyword evidence="16" id="KW-0325">Glycoprotein</keyword>
<keyword evidence="10" id="KW-0809">Transit peptide</keyword>
<dbReference type="InterPro" id="IPR038550">
    <property type="entry name" value="GPCR_3_9-Cys_sf"/>
</dbReference>
<dbReference type="InterPro" id="IPR000162">
    <property type="entry name" value="GPCR_3_mtglu_rcpt"/>
</dbReference>
<evidence type="ECO:0000256" key="9">
    <source>
        <dbReference type="ARBA" id="ARBA00022823"/>
    </source>
</evidence>
<dbReference type="FunFam" id="3.40.50.2300:FF:000009">
    <property type="entry name" value="Glutamate receptor, metabotropic 4"/>
    <property type="match status" value="1"/>
</dbReference>
<evidence type="ECO:0000256" key="10">
    <source>
        <dbReference type="ARBA" id="ARBA00022946"/>
    </source>
</evidence>
<comment type="similarity">
    <text evidence="4">Belongs to the 2-oxoacid dehydrogenase family.</text>
</comment>
<dbReference type="Pfam" id="PF00198">
    <property type="entry name" value="2-oxoacid_dh"/>
    <property type="match status" value="1"/>
</dbReference>
<dbReference type="GO" id="GO:0005886">
    <property type="term" value="C:plasma membrane"/>
    <property type="evidence" value="ECO:0007669"/>
    <property type="project" value="UniProtKB-SubCell"/>
</dbReference>
<evidence type="ECO:0000256" key="14">
    <source>
        <dbReference type="ARBA" id="ARBA00023157"/>
    </source>
</evidence>
<organism evidence="26 27">
    <name type="scientific">Dufourea novaeangliae</name>
    <name type="common">Sweat bee</name>
    <dbReference type="NCBI Taxonomy" id="178035"/>
    <lineage>
        <taxon>Eukaryota</taxon>
        <taxon>Metazoa</taxon>
        <taxon>Ecdysozoa</taxon>
        <taxon>Arthropoda</taxon>
        <taxon>Hexapoda</taxon>
        <taxon>Insecta</taxon>
        <taxon>Pterygota</taxon>
        <taxon>Neoptera</taxon>
        <taxon>Endopterygota</taxon>
        <taxon>Hymenoptera</taxon>
        <taxon>Apocrita</taxon>
        <taxon>Aculeata</taxon>
        <taxon>Apoidea</taxon>
        <taxon>Anthophila</taxon>
        <taxon>Halictidae</taxon>
        <taxon>Rophitinae</taxon>
        <taxon>Dufourea</taxon>
    </lineage>
</organism>
<dbReference type="Pfam" id="PF07562">
    <property type="entry name" value="NCD3G"/>
    <property type="match status" value="1"/>
</dbReference>
<evidence type="ECO:0000256" key="11">
    <source>
        <dbReference type="ARBA" id="ARBA00022989"/>
    </source>
</evidence>